<sequence>MRTLTRGPVAAAVLAITLAGCSFTPSIVQRAMDDDPDQLLAQASQQQGAEAAQTRLRAADILARSGRRPQALEVLNSLDDSQLSGDSRRQWALLLSELGDSEGDPQAVVRAASVLDEMQLPNDEANLLRLRQGLALGQLGEPLESARLLMQVQSATGREDINDAIWDQLSALNGRQLEALEEPGNAIVTGWLELTRLVNQSGGDIQRLFARLDDWRVANPDHPANRRLPTQITQLRELRGKSVQSIAVLLPESGPLSGVADAIEKGIRSHQANVVNGGGNGAQLSFFDASNGNLDELYQQAQSSGAQVVIGPLDKSDVTRLESRAEVPLPTLALNYGQSASNQTKNLYEYGLSAEDEARQAARRGWQDGHRSASMLVPDNDWGQRVGEAFWNTWSELGGDIATAVRYNPGASATDSTRRAISNPRPDMLFLLALPDFARQVPPTLEYYSASNLPVYATSHLYEGTPQSRLDRDLDGVQFPDIPWNIPDAAVGGAEALPFYDTYQELKAENKPAIFRLMAMGVDAYELARRMPQIQALPGSRMQGATGTLSAAGDGRIYRELPWAQFSSGVPAPVFSDGLGDAAP</sequence>
<protein>
    <submittedName>
        <fullName evidence="8">Penicillin-binding protein activator</fullName>
    </submittedName>
</protein>
<accession>A0AAU7KLV3</accession>
<dbReference type="InterPro" id="IPR007443">
    <property type="entry name" value="LpoA"/>
</dbReference>
<dbReference type="PANTHER" id="PTHR38038:SF1">
    <property type="entry name" value="PENICILLIN-BINDING PROTEIN ACTIVATOR LPOA"/>
    <property type="match status" value="1"/>
</dbReference>
<dbReference type="InterPro" id="IPR011990">
    <property type="entry name" value="TPR-like_helical_dom_sf"/>
</dbReference>
<dbReference type="Gene3D" id="1.25.40.10">
    <property type="entry name" value="Tetratricopeptide repeat domain"/>
    <property type="match status" value="1"/>
</dbReference>
<name>A0AAU7KLV3_9GAMM</name>
<dbReference type="Pfam" id="PF04348">
    <property type="entry name" value="LppC"/>
    <property type="match status" value="2"/>
</dbReference>
<evidence type="ECO:0000313" key="8">
    <source>
        <dbReference type="EMBL" id="XBO72559.1"/>
    </source>
</evidence>
<keyword evidence="5" id="KW-0564">Palmitate</keyword>
<evidence type="ECO:0000256" key="3">
    <source>
        <dbReference type="ARBA" id="ARBA00022984"/>
    </source>
</evidence>
<dbReference type="InterPro" id="IPR028082">
    <property type="entry name" value="Peripla_BP_I"/>
</dbReference>
<dbReference type="AlphaFoldDB" id="A0AAU7KLV3"/>
<keyword evidence="7" id="KW-0449">Lipoprotein</keyword>
<dbReference type="GO" id="GO:0009252">
    <property type="term" value="P:peptidoglycan biosynthetic process"/>
    <property type="evidence" value="ECO:0007669"/>
    <property type="project" value="UniProtKB-KW"/>
</dbReference>
<evidence type="ECO:0000256" key="4">
    <source>
        <dbReference type="ARBA" id="ARBA00023136"/>
    </source>
</evidence>
<keyword evidence="2" id="KW-0133">Cell shape</keyword>
<keyword evidence="1" id="KW-0732">Signal</keyword>
<evidence type="ECO:0000256" key="7">
    <source>
        <dbReference type="ARBA" id="ARBA00023288"/>
    </source>
</evidence>
<dbReference type="EMBL" id="CP098827">
    <property type="protein sequence ID" value="XBO72559.1"/>
    <property type="molecule type" value="Genomic_DNA"/>
</dbReference>
<dbReference type="GO" id="GO:0031241">
    <property type="term" value="C:periplasmic side of cell outer membrane"/>
    <property type="evidence" value="ECO:0007669"/>
    <property type="project" value="TreeGrafter"/>
</dbReference>
<evidence type="ECO:0000256" key="6">
    <source>
        <dbReference type="ARBA" id="ARBA00023237"/>
    </source>
</evidence>
<gene>
    <name evidence="8" type="ORF">NFG58_07610</name>
</gene>
<keyword evidence="6" id="KW-0998">Cell outer membrane</keyword>
<keyword evidence="4" id="KW-0472">Membrane</keyword>
<organism evidence="8">
    <name type="scientific">Halomonas sp. RT37</name>
    <dbReference type="NCBI Taxonomy" id="2950872"/>
    <lineage>
        <taxon>Bacteria</taxon>
        <taxon>Pseudomonadati</taxon>
        <taxon>Pseudomonadota</taxon>
        <taxon>Gammaproteobacteria</taxon>
        <taxon>Oceanospirillales</taxon>
        <taxon>Halomonadaceae</taxon>
        <taxon>Halomonas</taxon>
    </lineage>
</organism>
<dbReference type="PROSITE" id="PS51257">
    <property type="entry name" value="PROKAR_LIPOPROTEIN"/>
    <property type="match status" value="1"/>
</dbReference>
<dbReference type="PANTHER" id="PTHR38038">
    <property type="entry name" value="PENICILLIN-BINDING PROTEIN ACTIVATOR LPOA"/>
    <property type="match status" value="1"/>
</dbReference>
<dbReference type="GO" id="GO:0008360">
    <property type="term" value="P:regulation of cell shape"/>
    <property type="evidence" value="ECO:0007669"/>
    <property type="project" value="UniProtKB-KW"/>
</dbReference>
<dbReference type="Gene3D" id="3.40.50.2300">
    <property type="match status" value="2"/>
</dbReference>
<dbReference type="Gene3D" id="1.25.40.650">
    <property type="match status" value="1"/>
</dbReference>
<evidence type="ECO:0000256" key="5">
    <source>
        <dbReference type="ARBA" id="ARBA00023139"/>
    </source>
</evidence>
<proteinExistence type="predicted"/>
<evidence type="ECO:0000256" key="1">
    <source>
        <dbReference type="ARBA" id="ARBA00022729"/>
    </source>
</evidence>
<dbReference type="GO" id="GO:0030234">
    <property type="term" value="F:enzyme regulator activity"/>
    <property type="evidence" value="ECO:0007669"/>
    <property type="project" value="TreeGrafter"/>
</dbReference>
<evidence type="ECO:0000256" key="2">
    <source>
        <dbReference type="ARBA" id="ARBA00022960"/>
    </source>
</evidence>
<dbReference type="RefSeq" id="WP_348827891.1">
    <property type="nucleotide sequence ID" value="NZ_CP098827.1"/>
</dbReference>
<dbReference type="SUPFAM" id="SSF53822">
    <property type="entry name" value="Periplasmic binding protein-like I"/>
    <property type="match status" value="1"/>
</dbReference>
<reference evidence="8" key="1">
    <citation type="submission" date="2022-06" db="EMBL/GenBank/DDBJ databases">
        <title>A novel DMS-producing enzyme.</title>
        <authorList>
            <person name="Zhang Y."/>
        </authorList>
    </citation>
    <scope>NUCLEOTIDE SEQUENCE</scope>
    <source>
        <strain evidence="8">RT37</strain>
    </source>
</reference>
<dbReference type="CDD" id="cd06339">
    <property type="entry name" value="PBP1_YraM_LppC_lipoprotein-like"/>
    <property type="match status" value="1"/>
</dbReference>
<keyword evidence="3" id="KW-0573">Peptidoglycan synthesis</keyword>